<reference evidence="2 3" key="1">
    <citation type="submission" date="2015-07" db="EMBL/GenBank/DDBJ databases">
        <authorList>
            <person name="Ju K.-S."/>
            <person name="Doroghazi J.R."/>
            <person name="Metcalf W.W."/>
        </authorList>
    </citation>
    <scope>NUCLEOTIDE SEQUENCE [LARGE SCALE GENOMIC DNA]</scope>
    <source>
        <strain evidence="2 3">NRRL B-3589</strain>
    </source>
</reference>
<dbReference type="EMBL" id="LGUT01002171">
    <property type="protein sequence ID" value="KOG87545.1"/>
    <property type="molecule type" value="Genomic_DNA"/>
</dbReference>
<accession>A0ABR5J2C5</accession>
<gene>
    <name evidence="2" type="ORF">ADK38_24830</name>
</gene>
<dbReference type="InterPro" id="IPR009677">
    <property type="entry name" value="DUF1266"/>
</dbReference>
<dbReference type="Pfam" id="PF06889">
    <property type="entry name" value="DUF1266"/>
    <property type="match status" value="1"/>
</dbReference>
<comment type="caution">
    <text evidence="2">The sequence shown here is derived from an EMBL/GenBank/DDBJ whole genome shotgun (WGS) entry which is preliminary data.</text>
</comment>
<organism evidence="2 3">
    <name type="scientific">Streptomyces varsoviensis</name>
    <dbReference type="NCBI Taxonomy" id="67373"/>
    <lineage>
        <taxon>Bacteria</taxon>
        <taxon>Bacillati</taxon>
        <taxon>Actinomycetota</taxon>
        <taxon>Actinomycetes</taxon>
        <taxon>Kitasatosporales</taxon>
        <taxon>Streptomycetaceae</taxon>
        <taxon>Streptomyces</taxon>
    </lineage>
</organism>
<sequence>MSTSRARAKTVTRSWQPVTEVERELMEAVGRGDNKGCLRVLAGADLVGYVAKDQVDAGGDAPWRSISSGCLIVRTVGERLPRRPGTVAVRTSLDTLARGWADPRLALLVNPGTPVEMYLTARPRDLLRWKRLSKKATRGVPKNERPMRLLTKATGPLSGPLAHGLGCGALLAVTNGVMWNDLDDVYDDYEQDRQLLRDLWGTTTARDWQENMDTLLAAENSPAEPEFALRVRARLTRAWGVPPAHEDWRHACTEALDELSAPPSADAEVQRVIGRVLAYEARFRADGLLPAGGVVRSAVAYDYGRGVNFARWGFSARLCGADVAQAAIVRAGALSREHYASWAEFSAGYALGRLLRFDGDEFGDWYASVLRPHRMLMEDTSGPWRSIPWEE</sequence>
<keyword evidence="3" id="KW-1185">Reference proteome</keyword>
<evidence type="ECO:0000313" key="2">
    <source>
        <dbReference type="EMBL" id="KOG87545.1"/>
    </source>
</evidence>
<evidence type="ECO:0000313" key="3">
    <source>
        <dbReference type="Proteomes" id="UP000037020"/>
    </source>
</evidence>
<dbReference type="Proteomes" id="UP000037020">
    <property type="component" value="Unassembled WGS sequence"/>
</dbReference>
<protein>
    <recommendedName>
        <fullName evidence="1">DUF1266 domain-containing protein</fullName>
    </recommendedName>
</protein>
<dbReference type="RefSeq" id="WP_063763959.1">
    <property type="nucleotide sequence ID" value="NZ_JBIRHZ010000003.1"/>
</dbReference>
<proteinExistence type="predicted"/>
<name>A0ABR5J2C5_9ACTN</name>
<feature type="domain" description="DUF1266" evidence="1">
    <location>
        <begin position="196"/>
        <end position="389"/>
    </location>
</feature>
<evidence type="ECO:0000259" key="1">
    <source>
        <dbReference type="Pfam" id="PF06889"/>
    </source>
</evidence>